<protein>
    <submittedName>
        <fullName evidence="4">Uncharacterized protein</fullName>
    </submittedName>
</protein>
<keyword evidence="1" id="KW-0393">Immunoglobulin domain</keyword>
<evidence type="ECO:0000259" key="3">
    <source>
        <dbReference type="PROSITE" id="PS50853"/>
    </source>
</evidence>
<sequence>PDVVQNLQCMASNWQSVLVTWDPPKKANGIITHYIIMAERNSAKASPQNHTYTFVKLLANTSYVFKIRAATSAGEGSESTCSVSTPPETGISWELSSTGGRGCALVSAVYCRSTFIYPHGTNIKNAA</sequence>
<feature type="non-terminal residue" evidence="4">
    <location>
        <position position="127"/>
    </location>
</feature>
<evidence type="ECO:0000256" key="1">
    <source>
        <dbReference type="ARBA" id="ARBA00023319"/>
    </source>
</evidence>
<dbReference type="InterPro" id="IPR007110">
    <property type="entry name" value="Ig-like_dom"/>
</dbReference>
<dbReference type="InterPro" id="IPR036116">
    <property type="entry name" value="FN3_sf"/>
</dbReference>
<dbReference type="InterPro" id="IPR050713">
    <property type="entry name" value="RTP_Phos/Ushers"/>
</dbReference>
<reference evidence="4" key="1">
    <citation type="submission" date="2019-04" db="EMBL/GenBank/DDBJ databases">
        <authorList>
            <person name="Alioto T."/>
            <person name="Alioto T."/>
        </authorList>
    </citation>
    <scope>NUCLEOTIDE SEQUENCE [LARGE SCALE GENOMIC DNA]</scope>
</reference>
<dbReference type="EMBL" id="CABDUW010001039">
    <property type="protein sequence ID" value="VTJ78123.1"/>
    <property type="molecule type" value="Genomic_DNA"/>
</dbReference>
<dbReference type="SUPFAM" id="SSF49265">
    <property type="entry name" value="Fibronectin type III"/>
    <property type="match status" value="1"/>
</dbReference>
<dbReference type="PRINTS" id="PR00014">
    <property type="entry name" value="FNTYPEIII"/>
</dbReference>
<dbReference type="AlphaFoldDB" id="A0A5E4C887"/>
<organism evidence="4 5">
    <name type="scientific">Marmota monax</name>
    <name type="common">Woodchuck</name>
    <dbReference type="NCBI Taxonomy" id="9995"/>
    <lineage>
        <taxon>Eukaryota</taxon>
        <taxon>Metazoa</taxon>
        <taxon>Chordata</taxon>
        <taxon>Craniata</taxon>
        <taxon>Vertebrata</taxon>
        <taxon>Euteleostomi</taxon>
        <taxon>Mammalia</taxon>
        <taxon>Eutheria</taxon>
        <taxon>Euarchontoglires</taxon>
        <taxon>Glires</taxon>
        <taxon>Rodentia</taxon>
        <taxon>Sciuromorpha</taxon>
        <taxon>Sciuridae</taxon>
        <taxon>Xerinae</taxon>
        <taxon>Marmotini</taxon>
        <taxon>Marmota</taxon>
    </lineage>
</organism>
<dbReference type="PROSITE" id="PS50853">
    <property type="entry name" value="FN3"/>
    <property type="match status" value="1"/>
</dbReference>
<keyword evidence="5" id="KW-1185">Reference proteome</keyword>
<feature type="non-terminal residue" evidence="4">
    <location>
        <position position="1"/>
    </location>
</feature>
<dbReference type="Gene3D" id="2.60.40.10">
    <property type="entry name" value="Immunoglobulins"/>
    <property type="match status" value="1"/>
</dbReference>
<feature type="domain" description="Fibronectin type-III" evidence="3">
    <location>
        <begin position="3"/>
        <end position="89"/>
    </location>
</feature>
<dbReference type="InterPro" id="IPR013783">
    <property type="entry name" value="Ig-like_fold"/>
</dbReference>
<evidence type="ECO:0000259" key="2">
    <source>
        <dbReference type="PROSITE" id="PS50835"/>
    </source>
</evidence>
<gene>
    <name evidence="4" type="ORF">MONAX_5E005613</name>
</gene>
<dbReference type="SMART" id="SM00060">
    <property type="entry name" value="FN3"/>
    <property type="match status" value="1"/>
</dbReference>
<proteinExistence type="predicted"/>
<dbReference type="Proteomes" id="UP000335636">
    <property type="component" value="Unassembled WGS sequence"/>
</dbReference>
<feature type="domain" description="Ig-like" evidence="2">
    <location>
        <begin position="1"/>
        <end position="92"/>
    </location>
</feature>
<dbReference type="GO" id="GO:0043235">
    <property type="term" value="C:receptor complex"/>
    <property type="evidence" value="ECO:0007669"/>
    <property type="project" value="TreeGrafter"/>
</dbReference>
<name>A0A5E4C887_MARMO</name>
<dbReference type="PANTHER" id="PTHR46957:SF1">
    <property type="entry name" value="PHOSPHATIDYLINOSITOL PHOSPHATASE PTPRQ"/>
    <property type="match status" value="1"/>
</dbReference>
<accession>A0A5E4C887</accession>
<evidence type="ECO:0000313" key="4">
    <source>
        <dbReference type="EMBL" id="VTJ78123.1"/>
    </source>
</evidence>
<dbReference type="InterPro" id="IPR003961">
    <property type="entry name" value="FN3_dom"/>
</dbReference>
<dbReference type="CDD" id="cd00063">
    <property type="entry name" value="FN3"/>
    <property type="match status" value="1"/>
</dbReference>
<evidence type="ECO:0000313" key="5">
    <source>
        <dbReference type="Proteomes" id="UP000335636"/>
    </source>
</evidence>
<comment type="caution">
    <text evidence="4">The sequence shown here is derived from an EMBL/GenBank/DDBJ whole genome shotgun (WGS) entry which is preliminary data.</text>
</comment>
<dbReference type="Pfam" id="PF00041">
    <property type="entry name" value="fn3"/>
    <property type="match status" value="1"/>
</dbReference>
<dbReference type="PANTHER" id="PTHR46957">
    <property type="entry name" value="CYTOKINE RECEPTOR"/>
    <property type="match status" value="1"/>
</dbReference>
<dbReference type="PROSITE" id="PS50835">
    <property type="entry name" value="IG_LIKE"/>
    <property type="match status" value="1"/>
</dbReference>